<dbReference type="PANTHER" id="PTHR19446">
    <property type="entry name" value="REVERSE TRANSCRIPTASES"/>
    <property type="match status" value="1"/>
</dbReference>
<dbReference type="AlphaFoldDB" id="A0A5B7GA65"/>
<name>A0A5B7GA65_PORTR</name>
<organism evidence="1 2">
    <name type="scientific">Portunus trituberculatus</name>
    <name type="common">Swimming crab</name>
    <name type="synonym">Neptunus trituberculatus</name>
    <dbReference type="NCBI Taxonomy" id="210409"/>
    <lineage>
        <taxon>Eukaryota</taxon>
        <taxon>Metazoa</taxon>
        <taxon>Ecdysozoa</taxon>
        <taxon>Arthropoda</taxon>
        <taxon>Crustacea</taxon>
        <taxon>Multicrustacea</taxon>
        <taxon>Malacostraca</taxon>
        <taxon>Eumalacostraca</taxon>
        <taxon>Eucarida</taxon>
        <taxon>Decapoda</taxon>
        <taxon>Pleocyemata</taxon>
        <taxon>Brachyura</taxon>
        <taxon>Eubrachyura</taxon>
        <taxon>Portunoidea</taxon>
        <taxon>Portunidae</taxon>
        <taxon>Portuninae</taxon>
        <taxon>Portunus</taxon>
    </lineage>
</organism>
<evidence type="ECO:0000313" key="1">
    <source>
        <dbReference type="EMBL" id="MPC54028.1"/>
    </source>
</evidence>
<sequence>MDPHTNLSNMWKQIKTISGQKPAKQASHPEPITEANRLINSFADRCDSVQLPPATQRKQRKLRPERRENISHACNAVAPTDVPFPTKELRDTLKPQKDTAAGADKISYSMIRESGDEAYEELLYIINQSYTSSRLPQAWKNAIFMPIHKPKEQKKFRPIFLLICLGKTAEKNYSHPTPVASRQVTPQHLCLHQ</sequence>
<comment type="caution">
    <text evidence="1">The sequence shown here is derived from an EMBL/GenBank/DDBJ whole genome shotgun (WGS) entry which is preliminary data.</text>
</comment>
<reference evidence="1 2" key="1">
    <citation type="submission" date="2019-05" db="EMBL/GenBank/DDBJ databases">
        <title>Another draft genome of Portunus trituberculatus and its Hox gene families provides insights of decapod evolution.</title>
        <authorList>
            <person name="Jeong J.-H."/>
            <person name="Song I."/>
            <person name="Kim S."/>
            <person name="Choi T."/>
            <person name="Kim D."/>
            <person name="Ryu S."/>
            <person name="Kim W."/>
        </authorList>
    </citation>
    <scope>NUCLEOTIDE SEQUENCE [LARGE SCALE GENOMIC DNA]</scope>
    <source>
        <tissue evidence="1">Muscle</tissue>
    </source>
</reference>
<accession>A0A5B7GA65</accession>
<dbReference type="Proteomes" id="UP000324222">
    <property type="component" value="Unassembled WGS sequence"/>
</dbReference>
<gene>
    <name evidence="1" type="ORF">E2C01_047934</name>
</gene>
<protein>
    <submittedName>
        <fullName evidence="1">Uncharacterized protein</fullName>
    </submittedName>
</protein>
<proteinExistence type="predicted"/>
<dbReference type="EMBL" id="VSRR010012055">
    <property type="protein sequence ID" value="MPC54028.1"/>
    <property type="molecule type" value="Genomic_DNA"/>
</dbReference>
<dbReference type="OrthoDB" id="6373033at2759"/>
<keyword evidence="2" id="KW-1185">Reference proteome</keyword>
<evidence type="ECO:0000313" key="2">
    <source>
        <dbReference type="Proteomes" id="UP000324222"/>
    </source>
</evidence>